<dbReference type="PROSITE" id="PS51257">
    <property type="entry name" value="PROKAR_LIPOPROTEIN"/>
    <property type="match status" value="1"/>
</dbReference>
<dbReference type="Gene3D" id="2.120.10.30">
    <property type="entry name" value="TolB, C-terminal domain"/>
    <property type="match status" value="1"/>
</dbReference>
<dbReference type="PANTHER" id="PTHR42754:SF1">
    <property type="entry name" value="LIPOPROTEIN"/>
    <property type="match status" value="1"/>
</dbReference>
<evidence type="ECO:0000313" key="3">
    <source>
        <dbReference type="Proteomes" id="UP000183760"/>
    </source>
</evidence>
<comment type="caution">
    <text evidence="2">The sequence shown here is derived from an EMBL/GenBank/DDBJ whole genome shotgun (WGS) entry which is preliminary data.</text>
</comment>
<accession>A0ABY1CX05</accession>
<feature type="signal peptide" evidence="1">
    <location>
        <begin position="1"/>
        <end position="21"/>
    </location>
</feature>
<evidence type="ECO:0000256" key="1">
    <source>
        <dbReference type="SAM" id="SignalP"/>
    </source>
</evidence>
<sequence>MSSIFRPLSSLLLLSLVAACGAPSDSEVMEPSPTDQLEASALAQGPWTSTHGGIEGFGDVAVQSSGHVAFVATSSWDILVARFDPSGQPLWTRRFGDENYQQATGLAVDGAGNIVITGDYWGSLDFGGGPLPCRGEPGVPSAFLAKFDTHGAHVWSRCFGDGGQQQTGSLVTASNGDVLVSGYFERFIDYGTGPIPGTAALNQFVARLSGDTGALVWHSQYEAGTATALTSLALDAQDHLYLSSGFMDVLSVDGVPWLTTPGFNVYVMKLDAHGLPLWAKGYGELRTQTLWRLAADPQGQVVATGAFIGTVNHGGGPLFSADGDVFVSAFDGDGNNRWSRSFGGPGFDWAYDVDVDPLGSPVVTGTFSSRIDFGDGPLTSAGGDDVYVVKLGRDGETWWSRGFGDPRNQSAMRVATAGRRDVILWGRLLGTLDFGSGPVTGMSSTDSFLTRVSPD</sequence>
<dbReference type="Proteomes" id="UP000183760">
    <property type="component" value="Unassembled WGS sequence"/>
</dbReference>
<feature type="chain" id="PRO_5045384880" description="Lipoprotein" evidence="1">
    <location>
        <begin position="22"/>
        <end position="455"/>
    </location>
</feature>
<reference evidence="2 3" key="1">
    <citation type="submission" date="2016-10" db="EMBL/GenBank/DDBJ databases">
        <authorList>
            <person name="Varghese N."/>
            <person name="Submissions S."/>
        </authorList>
    </citation>
    <scope>NUCLEOTIDE SEQUENCE [LARGE SCALE GENOMIC DNA]</scope>
    <source>
        <strain evidence="2 3">DSM 16525</strain>
    </source>
</reference>
<dbReference type="SUPFAM" id="SSF63829">
    <property type="entry name" value="Calcium-dependent phosphotriesterase"/>
    <property type="match status" value="1"/>
</dbReference>
<proteinExistence type="predicted"/>
<organism evidence="2 3">
    <name type="scientific">Myxococcus fulvus</name>
    <dbReference type="NCBI Taxonomy" id="33"/>
    <lineage>
        <taxon>Bacteria</taxon>
        <taxon>Pseudomonadati</taxon>
        <taxon>Myxococcota</taxon>
        <taxon>Myxococcia</taxon>
        <taxon>Myxococcales</taxon>
        <taxon>Cystobacterineae</taxon>
        <taxon>Myxococcaceae</taxon>
        <taxon>Myxococcus</taxon>
    </lineage>
</organism>
<name>A0ABY1CX05_MYXFU</name>
<evidence type="ECO:0000313" key="2">
    <source>
        <dbReference type="EMBL" id="SEU42081.1"/>
    </source>
</evidence>
<keyword evidence="3" id="KW-1185">Reference proteome</keyword>
<dbReference type="EMBL" id="FOIB01000018">
    <property type="protein sequence ID" value="SEU42081.1"/>
    <property type="molecule type" value="Genomic_DNA"/>
</dbReference>
<protein>
    <recommendedName>
        <fullName evidence="4">Lipoprotein</fullName>
    </recommendedName>
</protein>
<gene>
    <name evidence="2" type="ORF">SAMN05443572_11846</name>
</gene>
<evidence type="ECO:0008006" key="4">
    <source>
        <dbReference type="Google" id="ProtNLM"/>
    </source>
</evidence>
<keyword evidence="1" id="KW-0732">Signal</keyword>
<dbReference type="InterPro" id="IPR011042">
    <property type="entry name" value="6-blade_b-propeller_TolB-like"/>
</dbReference>
<dbReference type="PANTHER" id="PTHR42754">
    <property type="entry name" value="ENDOGLUCANASE"/>
    <property type="match status" value="1"/>
</dbReference>